<feature type="compositionally biased region" description="Basic residues" evidence="1">
    <location>
        <begin position="106"/>
        <end position="129"/>
    </location>
</feature>
<dbReference type="EMBL" id="JARIHO010000116">
    <property type="protein sequence ID" value="KAJ7302435.1"/>
    <property type="molecule type" value="Genomic_DNA"/>
</dbReference>
<accession>A0AAD7E853</accession>
<evidence type="ECO:0000313" key="2">
    <source>
        <dbReference type="EMBL" id="KAJ7302435.1"/>
    </source>
</evidence>
<dbReference type="AlphaFoldDB" id="A0AAD7E853"/>
<evidence type="ECO:0000256" key="1">
    <source>
        <dbReference type="SAM" id="MobiDB-lite"/>
    </source>
</evidence>
<reference evidence="2" key="1">
    <citation type="submission" date="2023-03" db="EMBL/GenBank/DDBJ databases">
        <title>Massive genome expansion in bonnet fungi (Mycena s.s.) driven by repeated elements and novel gene families across ecological guilds.</title>
        <authorList>
            <consortium name="Lawrence Berkeley National Laboratory"/>
            <person name="Harder C.B."/>
            <person name="Miyauchi S."/>
            <person name="Viragh M."/>
            <person name="Kuo A."/>
            <person name="Thoen E."/>
            <person name="Andreopoulos B."/>
            <person name="Lu D."/>
            <person name="Skrede I."/>
            <person name="Drula E."/>
            <person name="Henrissat B."/>
            <person name="Morin E."/>
            <person name="Kohler A."/>
            <person name="Barry K."/>
            <person name="LaButti K."/>
            <person name="Morin E."/>
            <person name="Salamov A."/>
            <person name="Lipzen A."/>
            <person name="Mereny Z."/>
            <person name="Hegedus B."/>
            <person name="Baldrian P."/>
            <person name="Stursova M."/>
            <person name="Weitz H."/>
            <person name="Taylor A."/>
            <person name="Grigoriev I.V."/>
            <person name="Nagy L.G."/>
            <person name="Martin F."/>
            <person name="Kauserud H."/>
        </authorList>
    </citation>
    <scope>NUCLEOTIDE SEQUENCE</scope>
    <source>
        <strain evidence="2">CBHHK002</strain>
    </source>
</reference>
<proteinExistence type="predicted"/>
<feature type="region of interest" description="Disordered" evidence="1">
    <location>
        <begin position="77"/>
        <end position="129"/>
    </location>
</feature>
<gene>
    <name evidence="2" type="ORF">DFH08DRAFT_826610</name>
</gene>
<evidence type="ECO:0000313" key="3">
    <source>
        <dbReference type="Proteomes" id="UP001218218"/>
    </source>
</evidence>
<feature type="region of interest" description="Disordered" evidence="1">
    <location>
        <begin position="42"/>
        <end position="61"/>
    </location>
</feature>
<organism evidence="2 3">
    <name type="scientific">Mycena albidolilacea</name>
    <dbReference type="NCBI Taxonomy" id="1033008"/>
    <lineage>
        <taxon>Eukaryota</taxon>
        <taxon>Fungi</taxon>
        <taxon>Dikarya</taxon>
        <taxon>Basidiomycota</taxon>
        <taxon>Agaricomycotina</taxon>
        <taxon>Agaricomycetes</taxon>
        <taxon>Agaricomycetidae</taxon>
        <taxon>Agaricales</taxon>
        <taxon>Marasmiineae</taxon>
        <taxon>Mycenaceae</taxon>
        <taxon>Mycena</taxon>
    </lineage>
</organism>
<dbReference type="Proteomes" id="UP001218218">
    <property type="component" value="Unassembled WGS sequence"/>
</dbReference>
<comment type="caution">
    <text evidence="2">The sequence shown here is derived from an EMBL/GenBank/DDBJ whole genome shotgun (WGS) entry which is preliminary data.</text>
</comment>
<protein>
    <submittedName>
        <fullName evidence="2">Uncharacterized protein</fullName>
    </submittedName>
</protein>
<keyword evidence="3" id="KW-1185">Reference proteome</keyword>
<name>A0AAD7E853_9AGAR</name>
<sequence>MRWASAGTGARCCRAYAGTGQWQAANDGTIQRVCAGDTIRVPHGRGAAGGGAQRSGRRGTMRTAGAVVADGERMRDMKGNMRGNRLGAQNAHGAKREGAQYTARGRGSRRQARGTKRRYGNSGGGRRRHVRRRMAVYRTTGWPLRPGGIFTAAAGGGRAQACGGWADDAEGPGGRNTILSHGPDKLSEAGELQSYQQAGNRSSDCENEYQRFLRPNFRTPEGRQQLLWKGLLRLEVQQGIATVYSTYGNGLAEGEGLATSRERRAAKGSWVARCQED</sequence>